<feature type="chain" id="PRO_5016720514" evidence="1">
    <location>
        <begin position="24"/>
        <end position="97"/>
    </location>
</feature>
<keyword evidence="3" id="KW-1185">Reference proteome</keyword>
<evidence type="ECO:0000313" key="2">
    <source>
        <dbReference type="EMBL" id="RCW92295.1"/>
    </source>
</evidence>
<keyword evidence="1" id="KW-0732">Signal</keyword>
<dbReference type="AlphaFoldDB" id="A0A368ZL02"/>
<evidence type="ECO:0000256" key="1">
    <source>
        <dbReference type="SAM" id="SignalP"/>
    </source>
</evidence>
<accession>A0A368ZL02</accession>
<dbReference type="RefSeq" id="WP_147269449.1">
    <property type="nucleotide sequence ID" value="NZ_QPJO01000002.1"/>
</dbReference>
<proteinExistence type="predicted"/>
<name>A0A368ZL02_9FLAO</name>
<evidence type="ECO:0000313" key="3">
    <source>
        <dbReference type="Proteomes" id="UP000253436"/>
    </source>
</evidence>
<feature type="signal peptide" evidence="1">
    <location>
        <begin position="1"/>
        <end position="23"/>
    </location>
</feature>
<organism evidence="2 3">
    <name type="scientific">Winogradskyella arenosi</name>
    <dbReference type="NCBI Taxonomy" id="533325"/>
    <lineage>
        <taxon>Bacteria</taxon>
        <taxon>Pseudomonadati</taxon>
        <taxon>Bacteroidota</taxon>
        <taxon>Flavobacteriia</taxon>
        <taxon>Flavobacteriales</taxon>
        <taxon>Flavobacteriaceae</taxon>
        <taxon>Winogradskyella</taxon>
    </lineage>
</organism>
<sequence length="97" mass="11037">MKNSITYFFIVLFLSLKMLGLHALTHNEDTDQDLHCAVCDYATTINTTPILTPEVQDFPIENLEFSTPRHLITTYGFVSSNTLAIPLLFSRPPPYFI</sequence>
<dbReference type="EMBL" id="QPJO01000002">
    <property type="protein sequence ID" value="RCW92295.1"/>
    <property type="molecule type" value="Genomic_DNA"/>
</dbReference>
<reference evidence="2 3" key="1">
    <citation type="submission" date="2018-07" db="EMBL/GenBank/DDBJ databases">
        <title>Genomic Encyclopedia of Type Strains, Phase III (KMG-III): the genomes of soil and plant-associated and newly described type strains.</title>
        <authorList>
            <person name="Whitman W."/>
        </authorList>
    </citation>
    <scope>NUCLEOTIDE SEQUENCE [LARGE SCALE GENOMIC DNA]</scope>
    <source>
        <strain evidence="2 3">CECT 7958</strain>
    </source>
</reference>
<dbReference type="Proteomes" id="UP000253436">
    <property type="component" value="Unassembled WGS sequence"/>
</dbReference>
<protein>
    <submittedName>
        <fullName evidence="2">Uncharacterized protein</fullName>
    </submittedName>
</protein>
<gene>
    <name evidence="2" type="ORF">DFQ08_102319</name>
</gene>
<dbReference type="OrthoDB" id="1452502at2"/>
<comment type="caution">
    <text evidence="2">The sequence shown here is derived from an EMBL/GenBank/DDBJ whole genome shotgun (WGS) entry which is preliminary data.</text>
</comment>